<keyword evidence="2" id="KW-0812">Transmembrane</keyword>
<feature type="region of interest" description="Disordered" evidence="1">
    <location>
        <begin position="1"/>
        <end position="23"/>
    </location>
</feature>
<keyword evidence="2" id="KW-0472">Membrane</keyword>
<evidence type="ECO:0000256" key="2">
    <source>
        <dbReference type="SAM" id="Phobius"/>
    </source>
</evidence>
<evidence type="ECO:0000256" key="1">
    <source>
        <dbReference type="SAM" id="MobiDB-lite"/>
    </source>
</evidence>
<reference evidence="4" key="1">
    <citation type="submission" date="2014-01" db="EMBL/GenBank/DDBJ databases">
        <title>The Genome Sequence of Anopheles farauti FAR1 (V2).</title>
        <authorList>
            <consortium name="The Broad Institute Genomics Platform"/>
            <person name="Neafsey D.E."/>
            <person name="Besansky N."/>
            <person name="Howell P."/>
            <person name="Walton C."/>
            <person name="Young S.K."/>
            <person name="Zeng Q."/>
            <person name="Gargeya S."/>
            <person name="Fitzgerald M."/>
            <person name="Haas B."/>
            <person name="Abouelleil A."/>
            <person name="Allen A.W."/>
            <person name="Alvarado L."/>
            <person name="Arachchi H.M."/>
            <person name="Berlin A.M."/>
            <person name="Chapman S.B."/>
            <person name="Gainer-Dewar J."/>
            <person name="Goldberg J."/>
            <person name="Griggs A."/>
            <person name="Gujja S."/>
            <person name="Hansen M."/>
            <person name="Howarth C."/>
            <person name="Imamovic A."/>
            <person name="Ireland A."/>
            <person name="Larimer J."/>
            <person name="McCowan C."/>
            <person name="Murphy C."/>
            <person name="Pearson M."/>
            <person name="Poon T.W."/>
            <person name="Priest M."/>
            <person name="Roberts A."/>
            <person name="Saif S."/>
            <person name="Shea T."/>
            <person name="Sisk P."/>
            <person name="Sykes S."/>
            <person name="Wortman J."/>
            <person name="Nusbaum C."/>
            <person name="Birren B."/>
        </authorList>
    </citation>
    <scope>NUCLEOTIDE SEQUENCE [LARGE SCALE GENOMIC DNA]</scope>
    <source>
        <strain evidence="4">FAR1</strain>
    </source>
</reference>
<keyword evidence="2" id="KW-1133">Transmembrane helix</keyword>
<dbReference type="VEuPathDB" id="VectorBase:AFAF008674"/>
<keyword evidence="4" id="KW-1185">Reference proteome</keyword>
<reference evidence="3" key="2">
    <citation type="submission" date="2020-05" db="UniProtKB">
        <authorList>
            <consortium name="EnsemblMetazoa"/>
        </authorList>
    </citation>
    <scope>IDENTIFICATION</scope>
    <source>
        <strain evidence="3">FAR1</strain>
    </source>
</reference>
<name>A0A182QES1_9DIPT</name>
<proteinExistence type="predicted"/>
<evidence type="ECO:0000313" key="3">
    <source>
        <dbReference type="EnsemblMetazoa" id="AFAF008674-PA"/>
    </source>
</evidence>
<organism evidence="3 4">
    <name type="scientific">Anopheles farauti</name>
    <dbReference type="NCBI Taxonomy" id="69004"/>
    <lineage>
        <taxon>Eukaryota</taxon>
        <taxon>Metazoa</taxon>
        <taxon>Ecdysozoa</taxon>
        <taxon>Arthropoda</taxon>
        <taxon>Hexapoda</taxon>
        <taxon>Insecta</taxon>
        <taxon>Pterygota</taxon>
        <taxon>Neoptera</taxon>
        <taxon>Endopterygota</taxon>
        <taxon>Diptera</taxon>
        <taxon>Nematocera</taxon>
        <taxon>Culicoidea</taxon>
        <taxon>Culicidae</taxon>
        <taxon>Anophelinae</taxon>
        <taxon>Anopheles</taxon>
    </lineage>
</organism>
<sequence>MHAVSSSPHSSHRSYMPTQHSGQTPNWRVVHTFAVCVLRLCFDLNVLPHVLHVAGVCSATELQSVQLTVPAAAATTATAAAAAATGATVAEPACSPFVWPSMCRSSDTRVLNVFGQFSQMNTPPPPPCTFGPTANFATLVATTTRFARIFLQKHGRRRMRRLLMKPLVFEQLRSRPDLFLAQRTLDRTRLLAVHQPHVVVQFLNSRVQSCGRRRRLRRAVGGVAHIAADALVKLQYFLVHLLRLQLLVYVVLGRGGTAAGVLRMALHVHRLVFEQLHSRPEHFATLWAGHTARFLAVLVLHVLVQLLHRAVLDAVLANVTHELVEVNYFVVHLLVLALPTRCAGDAGRAVPAAFRLGVNSHPVRFRHGTTAVLLLQLDRLCEWWLHLNRISMVTVLISDATIHQLLFVMMVVVMVMIQVMLLLSLCLFLLRLQYPRRLLLLALLVHVLYHQIESIELEHRAPAVLADVVLARLLRKLEPDVLPHQIRHLLRIILPGLEHVEADLLRPELILLLLYNGWHLQHLLGMSNRLNELLA</sequence>
<dbReference type="EMBL" id="AXCN02000377">
    <property type="status" value="NOT_ANNOTATED_CDS"/>
    <property type="molecule type" value="Genomic_DNA"/>
</dbReference>
<dbReference type="EnsemblMetazoa" id="AFAF008674-RA">
    <property type="protein sequence ID" value="AFAF008674-PA"/>
    <property type="gene ID" value="AFAF008674"/>
</dbReference>
<dbReference type="Proteomes" id="UP000075886">
    <property type="component" value="Unassembled WGS sequence"/>
</dbReference>
<feature type="transmembrane region" description="Helical" evidence="2">
    <location>
        <begin position="405"/>
        <end position="430"/>
    </location>
</feature>
<dbReference type="AlphaFoldDB" id="A0A182QES1"/>
<evidence type="ECO:0000313" key="4">
    <source>
        <dbReference type="Proteomes" id="UP000075886"/>
    </source>
</evidence>
<accession>A0A182QES1</accession>
<protein>
    <submittedName>
        <fullName evidence="3">Uncharacterized protein</fullName>
    </submittedName>
</protein>